<gene>
    <name evidence="3" type="ORF">ENU09_01405</name>
    <name evidence="4" type="ORF">ENU20_02570</name>
</gene>
<evidence type="ECO:0000256" key="1">
    <source>
        <dbReference type="SAM" id="MobiDB-lite"/>
    </source>
</evidence>
<accession>A0A7C4NNR7</accession>
<protein>
    <submittedName>
        <fullName evidence="4">PadR family transcriptional regulator</fullName>
    </submittedName>
</protein>
<dbReference type="Pfam" id="PF03551">
    <property type="entry name" value="PadR"/>
    <property type="match status" value="1"/>
</dbReference>
<dbReference type="PANTHER" id="PTHR43252">
    <property type="entry name" value="TRANSCRIPTIONAL REGULATOR YQJI"/>
    <property type="match status" value="1"/>
</dbReference>
<organism evidence="4">
    <name type="scientific">Staphylothermus marinus</name>
    <dbReference type="NCBI Taxonomy" id="2280"/>
    <lineage>
        <taxon>Archaea</taxon>
        <taxon>Thermoproteota</taxon>
        <taxon>Thermoprotei</taxon>
        <taxon>Desulfurococcales</taxon>
        <taxon>Desulfurococcaceae</taxon>
        <taxon>Staphylothermus</taxon>
    </lineage>
</organism>
<dbReference type="EMBL" id="DTBE01000041">
    <property type="protein sequence ID" value="HGQ59369.1"/>
    <property type="molecule type" value="Genomic_DNA"/>
</dbReference>
<dbReference type="AlphaFoldDB" id="A0A7C4NNR7"/>
<dbReference type="InterPro" id="IPR036388">
    <property type="entry name" value="WH-like_DNA-bd_sf"/>
</dbReference>
<dbReference type="EMBL" id="DTBP01000017">
    <property type="protein sequence ID" value="HGQ73944.1"/>
    <property type="molecule type" value="Genomic_DNA"/>
</dbReference>
<evidence type="ECO:0000259" key="2">
    <source>
        <dbReference type="Pfam" id="PF03551"/>
    </source>
</evidence>
<reference evidence="4" key="1">
    <citation type="journal article" date="2020" name="mSystems">
        <title>Genome- and Community-Level Interaction Insights into Carbon Utilization and Element Cycling Functions of Hydrothermarchaeota in Hydrothermal Sediment.</title>
        <authorList>
            <person name="Zhou Z."/>
            <person name="Liu Y."/>
            <person name="Xu W."/>
            <person name="Pan J."/>
            <person name="Luo Z.H."/>
            <person name="Li M."/>
        </authorList>
    </citation>
    <scope>NUCLEOTIDE SEQUENCE [LARGE SCALE GENOMIC DNA]</scope>
    <source>
        <strain evidence="3">SpSt-638</strain>
        <strain evidence="4">SpSt-648</strain>
    </source>
</reference>
<feature type="region of interest" description="Disordered" evidence="1">
    <location>
        <begin position="150"/>
        <end position="170"/>
    </location>
</feature>
<dbReference type="InterPro" id="IPR005149">
    <property type="entry name" value="Tscrpt_reg_PadR_N"/>
</dbReference>
<dbReference type="Gene3D" id="1.10.10.10">
    <property type="entry name" value="Winged helix-like DNA-binding domain superfamily/Winged helix DNA-binding domain"/>
    <property type="match status" value="1"/>
</dbReference>
<evidence type="ECO:0000313" key="4">
    <source>
        <dbReference type="EMBL" id="HGQ73944.1"/>
    </source>
</evidence>
<sequence length="170" mass="19761">MEYSKRKGLLKTLILSIVIENKMIHGYGIYKAISDSSIKYFPSIGTIYRLLGELYKEGLIDKIEVSGNKKKVYYTPTNKGLEEFINITTCFLNKTVRGLSVITPVLKRLYEENRGFNLFNVESKIEELYSISKEFLESIRKPREIQMPKTSLKIDRDEDSTGKRSVRYRV</sequence>
<dbReference type="PANTHER" id="PTHR43252:SF5">
    <property type="entry name" value="TRANSCRIPTIONAL REGULATOR, PADR-LIKE FAMILY"/>
    <property type="match status" value="1"/>
</dbReference>
<comment type="caution">
    <text evidence="4">The sequence shown here is derived from an EMBL/GenBank/DDBJ whole genome shotgun (WGS) entry which is preliminary data.</text>
</comment>
<evidence type="ECO:0000313" key="3">
    <source>
        <dbReference type="EMBL" id="HGQ59369.1"/>
    </source>
</evidence>
<dbReference type="SUPFAM" id="SSF46785">
    <property type="entry name" value="Winged helix' DNA-binding domain"/>
    <property type="match status" value="1"/>
</dbReference>
<dbReference type="InterPro" id="IPR036390">
    <property type="entry name" value="WH_DNA-bd_sf"/>
</dbReference>
<name>A0A7C4NNR7_STAMA</name>
<proteinExistence type="predicted"/>
<feature type="domain" description="Transcription regulator PadR N-terminal" evidence="2">
    <location>
        <begin position="14"/>
        <end position="83"/>
    </location>
</feature>
<feature type="compositionally biased region" description="Basic and acidic residues" evidence="1">
    <location>
        <begin position="150"/>
        <end position="162"/>
    </location>
</feature>